<protein>
    <submittedName>
        <fullName evidence="3">SRPBCC family protein</fullName>
    </submittedName>
</protein>
<proteinExistence type="inferred from homology"/>
<dbReference type="RefSeq" id="WP_305002517.1">
    <property type="nucleotide sequence ID" value="NZ_JAUQUB010000001.1"/>
</dbReference>
<dbReference type="Pfam" id="PF08327">
    <property type="entry name" value="AHSA1"/>
    <property type="match status" value="1"/>
</dbReference>
<comment type="similarity">
    <text evidence="1">Belongs to the AHA1 family.</text>
</comment>
<dbReference type="InterPro" id="IPR023393">
    <property type="entry name" value="START-like_dom_sf"/>
</dbReference>
<dbReference type="CDD" id="cd07814">
    <property type="entry name" value="SRPBCC_CalC_Aha1-like"/>
    <property type="match status" value="1"/>
</dbReference>
<organism evidence="3 4">
    <name type="scientific">Antiquaquibacter soli</name>
    <dbReference type="NCBI Taxonomy" id="3064523"/>
    <lineage>
        <taxon>Bacteria</taxon>
        <taxon>Bacillati</taxon>
        <taxon>Actinomycetota</taxon>
        <taxon>Actinomycetes</taxon>
        <taxon>Micrococcales</taxon>
        <taxon>Microbacteriaceae</taxon>
        <taxon>Antiquaquibacter</taxon>
    </lineage>
</organism>
<dbReference type="Gene3D" id="3.30.530.20">
    <property type="match status" value="1"/>
</dbReference>
<dbReference type="EMBL" id="JAUQUB010000001">
    <property type="protein sequence ID" value="MDO7882134.1"/>
    <property type="molecule type" value="Genomic_DNA"/>
</dbReference>
<dbReference type="SUPFAM" id="SSF55961">
    <property type="entry name" value="Bet v1-like"/>
    <property type="match status" value="1"/>
</dbReference>
<feature type="domain" description="Activator of Hsp90 ATPase homologue 1/2-like C-terminal" evidence="2">
    <location>
        <begin position="13"/>
        <end position="134"/>
    </location>
</feature>
<accession>A0ABT9BMD5</accession>
<comment type="caution">
    <text evidence="3">The sequence shown here is derived from an EMBL/GenBank/DDBJ whole genome shotgun (WGS) entry which is preliminary data.</text>
</comment>
<reference evidence="3 4" key="1">
    <citation type="submission" date="2023-07" db="EMBL/GenBank/DDBJ databases">
        <title>Protaetiibacter sp. nov WY-16 isolated from soil.</title>
        <authorList>
            <person name="Liu B."/>
            <person name="Wan Y."/>
        </authorList>
    </citation>
    <scope>NUCLEOTIDE SEQUENCE [LARGE SCALE GENOMIC DNA]</scope>
    <source>
        <strain evidence="3 4">WY-16</strain>
    </source>
</reference>
<evidence type="ECO:0000256" key="1">
    <source>
        <dbReference type="ARBA" id="ARBA00006817"/>
    </source>
</evidence>
<gene>
    <name evidence="3" type="ORF">Q5716_07850</name>
</gene>
<name>A0ABT9BMD5_9MICO</name>
<evidence type="ECO:0000313" key="3">
    <source>
        <dbReference type="EMBL" id="MDO7882134.1"/>
    </source>
</evidence>
<dbReference type="Proteomes" id="UP001241072">
    <property type="component" value="Unassembled WGS sequence"/>
</dbReference>
<evidence type="ECO:0000259" key="2">
    <source>
        <dbReference type="Pfam" id="PF08327"/>
    </source>
</evidence>
<sequence>MTFDVTLTRALGATPARVWEALTTSELADWFWPKQFETVVAVDPITGGGFSISSEPMGMAVDARILSAVPGRELVLDWGWRGEDARTTVTLTLEPSAAGTALTLAHAGNADQETADDHRAGWESCLDRLPAHLERVER</sequence>
<evidence type="ECO:0000313" key="4">
    <source>
        <dbReference type="Proteomes" id="UP001241072"/>
    </source>
</evidence>
<keyword evidence="4" id="KW-1185">Reference proteome</keyword>
<dbReference type="InterPro" id="IPR013538">
    <property type="entry name" value="ASHA1/2-like_C"/>
</dbReference>